<dbReference type="PANTHER" id="PTHR34610">
    <property type="entry name" value="SSL7007 PROTEIN"/>
    <property type="match status" value="1"/>
</dbReference>
<comment type="caution">
    <text evidence="2">The sequence shown here is derived from an EMBL/GenBank/DDBJ whole genome shotgun (WGS) entry which is preliminary data.</text>
</comment>
<gene>
    <name evidence="2" type="ORF">BJF93_20705</name>
</gene>
<evidence type="ECO:0000313" key="2">
    <source>
        <dbReference type="EMBL" id="OLP61215.1"/>
    </source>
</evidence>
<evidence type="ECO:0000313" key="3">
    <source>
        <dbReference type="Proteomes" id="UP000186364"/>
    </source>
</evidence>
<evidence type="ECO:0000259" key="1">
    <source>
        <dbReference type="Pfam" id="PF13470"/>
    </source>
</evidence>
<accession>A0A1Q9AZR3</accession>
<dbReference type="InterPro" id="IPR002716">
    <property type="entry name" value="PIN_dom"/>
</dbReference>
<dbReference type="SUPFAM" id="SSF88723">
    <property type="entry name" value="PIN domain-like"/>
    <property type="match status" value="1"/>
</dbReference>
<organism evidence="2 3">
    <name type="scientific">Xaviernesmea oryzae</name>
    <dbReference type="NCBI Taxonomy" id="464029"/>
    <lineage>
        <taxon>Bacteria</taxon>
        <taxon>Pseudomonadati</taxon>
        <taxon>Pseudomonadota</taxon>
        <taxon>Alphaproteobacteria</taxon>
        <taxon>Hyphomicrobiales</taxon>
        <taxon>Rhizobiaceae</taxon>
        <taxon>Rhizobium/Agrobacterium group</taxon>
        <taxon>Xaviernesmea</taxon>
    </lineage>
</organism>
<dbReference type="OrthoDB" id="8355653at2"/>
<proteinExistence type="predicted"/>
<dbReference type="PANTHER" id="PTHR34610:SF4">
    <property type="entry name" value="SLL8027 PROTEIN"/>
    <property type="match status" value="1"/>
</dbReference>
<protein>
    <recommendedName>
        <fullName evidence="1">PIN domain-containing protein</fullName>
    </recommendedName>
</protein>
<reference evidence="2 3" key="1">
    <citation type="submission" date="2016-09" db="EMBL/GenBank/DDBJ databases">
        <title>Rhizobium sp. nov., a novel species isolated from the rice rhizosphere.</title>
        <authorList>
            <person name="Zhao J."/>
            <person name="Zhang X."/>
        </authorList>
    </citation>
    <scope>NUCLEOTIDE SEQUENCE [LARGE SCALE GENOMIC DNA]</scope>
    <source>
        <strain evidence="2 3">1.7048</strain>
    </source>
</reference>
<dbReference type="AlphaFoldDB" id="A0A1Q9AZR3"/>
<dbReference type="InterPro" id="IPR002850">
    <property type="entry name" value="PIN_toxin-like"/>
</dbReference>
<sequence length="205" mass="22801">MDRAIRVLLDINIFVADIMAHDRGHQGTATQTLISMVSNHQWGMTHTAQLVISFEMIDTLAQVLRRQNFFPDRVRAYCDAVIDVMRYGPLALDPYLILGGAERLTLADGEDAGVLATALAAKVDVLVTDNLKDFVSKDAGLIETTLIRAGTAQQRQLYALRYEVGLAEVIIAHPFDVMQWMRLGYDFRPDRLWAEIARAAPSGAD</sequence>
<feature type="domain" description="PIN" evidence="1">
    <location>
        <begin position="6"/>
        <end position="131"/>
    </location>
</feature>
<keyword evidence="3" id="KW-1185">Reference proteome</keyword>
<name>A0A1Q9AZR3_9HYPH</name>
<dbReference type="EMBL" id="MKIP01000033">
    <property type="protein sequence ID" value="OLP61215.1"/>
    <property type="molecule type" value="Genomic_DNA"/>
</dbReference>
<dbReference type="Pfam" id="PF13470">
    <property type="entry name" value="PIN_3"/>
    <property type="match status" value="1"/>
</dbReference>
<dbReference type="Proteomes" id="UP000186364">
    <property type="component" value="Unassembled WGS sequence"/>
</dbReference>
<dbReference type="RefSeq" id="WP_075626602.1">
    <property type="nucleotide sequence ID" value="NZ_FOAM01000009.1"/>
</dbReference>
<dbReference type="InterPro" id="IPR029060">
    <property type="entry name" value="PIN-like_dom_sf"/>
</dbReference>